<dbReference type="PROSITE" id="PS50297">
    <property type="entry name" value="ANK_REP_REGION"/>
    <property type="match status" value="9"/>
</dbReference>
<comment type="caution">
    <text evidence="6">The sequence shown here is derived from an EMBL/GenBank/DDBJ whole genome shotgun (WGS) entry which is preliminary data.</text>
</comment>
<keyword evidence="5" id="KW-1133">Transmembrane helix</keyword>
<proteinExistence type="predicted"/>
<evidence type="ECO:0008006" key="8">
    <source>
        <dbReference type="Google" id="ProtNLM"/>
    </source>
</evidence>
<protein>
    <recommendedName>
        <fullName evidence="8">Ion transport domain-containing protein</fullName>
    </recommendedName>
</protein>
<feature type="transmembrane region" description="Helical" evidence="5">
    <location>
        <begin position="1227"/>
        <end position="1251"/>
    </location>
</feature>
<keyword evidence="5" id="KW-0812">Transmembrane</keyword>
<feature type="transmembrane region" description="Helical" evidence="5">
    <location>
        <begin position="1272"/>
        <end position="1296"/>
    </location>
</feature>
<dbReference type="InterPro" id="IPR036770">
    <property type="entry name" value="Ankyrin_rpt-contain_sf"/>
</dbReference>
<name>A0AB34JGV5_PRYPA</name>
<feature type="compositionally biased region" description="Low complexity" evidence="4">
    <location>
        <begin position="1"/>
        <end position="15"/>
    </location>
</feature>
<dbReference type="PANTHER" id="PTHR24198">
    <property type="entry name" value="ANKYRIN REPEAT AND PROTEIN KINASE DOMAIN-CONTAINING PROTEIN"/>
    <property type="match status" value="1"/>
</dbReference>
<evidence type="ECO:0000256" key="2">
    <source>
        <dbReference type="ARBA" id="ARBA00023043"/>
    </source>
</evidence>
<feature type="region of interest" description="Disordered" evidence="4">
    <location>
        <begin position="1"/>
        <end position="32"/>
    </location>
</feature>
<dbReference type="GO" id="GO:0016020">
    <property type="term" value="C:membrane"/>
    <property type="evidence" value="ECO:0007669"/>
    <property type="project" value="UniProtKB-SubCell"/>
</dbReference>
<feature type="repeat" description="ANK" evidence="3">
    <location>
        <begin position="742"/>
        <end position="774"/>
    </location>
</feature>
<feature type="repeat" description="ANK" evidence="3">
    <location>
        <begin position="300"/>
        <end position="322"/>
    </location>
</feature>
<evidence type="ECO:0000256" key="5">
    <source>
        <dbReference type="SAM" id="Phobius"/>
    </source>
</evidence>
<keyword evidence="1" id="KW-0677">Repeat</keyword>
<feature type="transmembrane region" description="Helical" evidence="5">
    <location>
        <begin position="1494"/>
        <end position="1515"/>
    </location>
</feature>
<dbReference type="Pfam" id="PF12796">
    <property type="entry name" value="Ank_2"/>
    <property type="match status" value="7"/>
</dbReference>
<feature type="repeat" description="ANK" evidence="3">
    <location>
        <begin position="851"/>
        <end position="883"/>
    </location>
</feature>
<feature type="repeat" description="ANK" evidence="3">
    <location>
        <begin position="176"/>
        <end position="198"/>
    </location>
</feature>
<gene>
    <name evidence="6" type="ORF">AB1Y20_023492</name>
</gene>
<dbReference type="Proteomes" id="UP001515480">
    <property type="component" value="Unassembled WGS sequence"/>
</dbReference>
<evidence type="ECO:0000313" key="7">
    <source>
        <dbReference type="Proteomes" id="UP001515480"/>
    </source>
</evidence>
<feature type="region of interest" description="Disordered" evidence="4">
    <location>
        <begin position="941"/>
        <end position="969"/>
    </location>
</feature>
<feature type="repeat" description="ANK" evidence="3">
    <location>
        <begin position="404"/>
        <end position="426"/>
    </location>
</feature>
<feature type="repeat" description="ANK" evidence="3">
    <location>
        <begin position="71"/>
        <end position="92"/>
    </location>
</feature>
<dbReference type="EMBL" id="JBGBPQ010000009">
    <property type="protein sequence ID" value="KAL1520012.1"/>
    <property type="molecule type" value="Genomic_DNA"/>
</dbReference>
<dbReference type="InterPro" id="IPR002110">
    <property type="entry name" value="Ankyrin_rpt"/>
</dbReference>
<sequence>MEAASAELSSAVSAREQPESTPVVPCSESETDEHSGTIAVELCTAAYIGSEARIRELLEKDHSLVEMADYDGRTAIHLAASEGHLEIVKLLVCEYGASHSPKDRWGGTPLDDSIRHKHKSTEAYLRDIDAEVGATRANSSANVAVDMATAAYEGNGQLLQKLVKEEYFNVNASDYDKRTALHLAASEGHLDVVKLLVEELGARLSPVDRWDGTPLDDALRSQHKGVEEFLRSKGAISVSFTTADQRKKDSRKVREDPTHTRKLVAKAATDICTAAQNGRLEEVLRLVQEEGISIDVADYDGRTALHLAASEGNIELVRLLIEELNAKRSPMDRWGHTPLDEAIRGNYDEVVRYLQTKEARSSAMMAHASYNNGDLCVAAAQGDVPLLRHLVRDCGIDVDGVSYDGRTALHLAASEGRLRVVTVLVEELHANTRPLDRWRRTPLDNAVDAKHTAIEEYLRAKGGSSVRKQSSMNQRIKMAALLCDAASEGNLNLLRQLVTSQNFVVDAGDYDSRTALHIAASEGRLDVVQLLVEELGADHSCADRWGGTPLDDAIRQDRTEIAHYLKSVGACKTISMGTQLSSSGNRAGELCDAAFVGDGQELKRLVLHENCDVNASDYDSRTALHLAASEGRLNIVKLLVNGLQADPSPEDRWGGTPLQDALRSETTGHKECAKFLMSDSVKATRLAYHTVPMRLGDVRLTRLSIFCLKGDVEGVARLLTQSRIHGGEELVREQILAAEETMGSTPLHWAAFSGCAELAKLLIETAAALDLPRALLLEKPDNRDLSTPLHVAARRGHAATVETLMNARADANRCTSQLDTALHVCCLGGNAECAKMILKLQRVDLEMKNKDNYTPLLAAIRAGNEEIVKVLLEADAEFDIRTARQPLKKFERRPDAKRKCKAQELLGRSSGTRLSSVRTSSGRKGAIHGSANAMKICNLVKRGSGKPGGATSARKDSGGSHEDRRSSVGATMLKELMKTVRSGDRSGWDDGPTAGYLYASGYPGAGLISEAMTARPARLNVVKQLLLWARRNYIMSSKDSMWTRGCIPMEDVEQIFEVWARSSSSSMSMRDLILLFSLLVLCTSMPDEDDENVDAPPTLIALTLSHTCRERAGAVWRDNDMMRRMLDASSLLELIALGMIDPVYRMHVEGNTDAWPDFSKLDSIWREALLEPVLECAAGNECDIFLAHPLVLSRMRDRFWPSINDTVRNSRTMDHLTRWQRTLIRQLIVPVLQLIYNLLALPFLLFIPSSVEERWTVEFRMALNQGRPAPWGLVWLLPPGKGLLWFITTLIFALLLTLTPPAGAGAIDAWEGALFAYIISWIARQARECLTSRLLFSSRLKIEYDLENMRRQVWLIYRVSRSGVGSIKVHFRDPFHVIDLVLAVCTFGMLIIRVSELHSEDYGAPDHLNWTVVGTRRRLRGGASTTAIPVLYWESPFGLLQEYETQSQFYISASLQTFAAALVYLRLMKILYIFPGIGLMLLMTLRMLGDLRQFLVLLSCVLAAFASALYVWAAFWNPILLEANERAGSSSFSQAGLLLTWWRMVDEALLNTTPTQLIDAGRSATMLFVVGTIMLLFYIVVSLLLLNLLIARFSKSFDVIHERYDLNAALVFARICVAPEVVDLIPMPFSIVRWIVLEIYYLVDEYILFRTYGRVAPRQKPEARVSNATARESVGAFQKAGVKVIQTNLKLQSSAAGSRSNIKNRVMGRGCTKTLADGGRFSRFSDDPVSVRENNRGRYQKSIHDRTRLLRNLRAFVARALLPEVSFFPEAIVEYVASDANLFRVEQRRRAHFV</sequence>
<dbReference type="PANTHER" id="PTHR24198:SF165">
    <property type="entry name" value="ANKYRIN REPEAT-CONTAINING PROTEIN-RELATED"/>
    <property type="match status" value="1"/>
</dbReference>
<feature type="transmembrane region" description="Helical" evidence="5">
    <location>
        <begin position="1377"/>
        <end position="1395"/>
    </location>
</feature>
<evidence type="ECO:0000313" key="6">
    <source>
        <dbReference type="EMBL" id="KAL1520012.1"/>
    </source>
</evidence>
<evidence type="ECO:0000256" key="3">
    <source>
        <dbReference type="PROSITE-ProRule" id="PRU00023"/>
    </source>
</evidence>
<dbReference type="PRINTS" id="PR01415">
    <property type="entry name" value="ANKYRIN"/>
</dbReference>
<keyword evidence="7" id="KW-1185">Reference proteome</keyword>
<evidence type="ECO:0000256" key="4">
    <source>
        <dbReference type="SAM" id="MobiDB-lite"/>
    </source>
</evidence>
<reference evidence="6 7" key="1">
    <citation type="journal article" date="2024" name="Science">
        <title>Giant polyketide synthase enzymes in the biosynthesis of giant marine polyether toxins.</title>
        <authorList>
            <person name="Fallon T.R."/>
            <person name="Shende V.V."/>
            <person name="Wierzbicki I.H."/>
            <person name="Pendleton A.L."/>
            <person name="Watervoot N.F."/>
            <person name="Auber R.P."/>
            <person name="Gonzalez D.J."/>
            <person name="Wisecaver J.H."/>
            <person name="Moore B.S."/>
        </authorList>
    </citation>
    <scope>NUCLEOTIDE SEQUENCE [LARGE SCALE GENOMIC DNA]</scope>
    <source>
        <strain evidence="6 7">12B1</strain>
    </source>
</reference>
<dbReference type="SMART" id="SM00248">
    <property type="entry name" value="ANK"/>
    <property type="match status" value="17"/>
</dbReference>
<feature type="transmembrane region" description="Helical" evidence="5">
    <location>
        <begin position="1302"/>
        <end position="1323"/>
    </location>
</feature>
<dbReference type="SUPFAM" id="SSF48403">
    <property type="entry name" value="Ankyrin repeat"/>
    <property type="match status" value="3"/>
</dbReference>
<evidence type="ECO:0000256" key="1">
    <source>
        <dbReference type="ARBA" id="ARBA00022737"/>
    </source>
</evidence>
<dbReference type="Gene3D" id="1.25.40.20">
    <property type="entry name" value="Ankyrin repeat-containing domain"/>
    <property type="match status" value="7"/>
</dbReference>
<dbReference type="GO" id="GO:0005216">
    <property type="term" value="F:monoatomic ion channel activity"/>
    <property type="evidence" value="ECO:0007669"/>
    <property type="project" value="InterPro"/>
</dbReference>
<keyword evidence="2 3" id="KW-0040">ANK repeat</keyword>
<accession>A0AB34JGV5</accession>
<feature type="repeat" description="ANK" evidence="3">
    <location>
        <begin position="619"/>
        <end position="641"/>
    </location>
</feature>
<feature type="transmembrane region" description="Helical" evidence="5">
    <location>
        <begin position="1470"/>
        <end position="1488"/>
    </location>
</feature>
<feature type="repeat" description="ANK" evidence="3">
    <location>
        <begin position="511"/>
        <end position="533"/>
    </location>
</feature>
<dbReference type="Pfam" id="PF00023">
    <property type="entry name" value="Ank"/>
    <property type="match status" value="1"/>
</dbReference>
<feature type="repeat" description="ANK" evidence="3">
    <location>
        <begin position="784"/>
        <end position="816"/>
    </location>
</feature>
<feature type="transmembrane region" description="Helical" evidence="5">
    <location>
        <begin position="1564"/>
        <end position="1590"/>
    </location>
</feature>
<organism evidence="6 7">
    <name type="scientific">Prymnesium parvum</name>
    <name type="common">Toxic golden alga</name>
    <dbReference type="NCBI Taxonomy" id="97485"/>
    <lineage>
        <taxon>Eukaryota</taxon>
        <taxon>Haptista</taxon>
        <taxon>Haptophyta</taxon>
        <taxon>Prymnesiophyceae</taxon>
        <taxon>Prymnesiales</taxon>
        <taxon>Prymnesiaceae</taxon>
        <taxon>Prymnesium</taxon>
    </lineage>
</organism>
<dbReference type="PROSITE" id="PS50088">
    <property type="entry name" value="ANK_REPEAT"/>
    <property type="match status" value="9"/>
</dbReference>
<keyword evidence="5" id="KW-0472">Membrane</keyword>
<feature type="compositionally biased region" description="Basic and acidic residues" evidence="4">
    <location>
        <begin position="953"/>
        <end position="966"/>
    </location>
</feature>